<sequence length="128" mass="14862">MEEEDSRREAAIASTPSLRPDFKPNNTKITQSQLAKFQELHRRRLQLKSKPKTKKKSKGSFNLGKGHVVEESADDYIEHSCVSISIDSNLKNNSPQQQEIPKEPAIQKHRKLHWGLDTKERWERKSNM</sequence>
<dbReference type="PANTHER" id="PTHR14386">
    <property type="entry name" value="PROTEIN FAM204A"/>
    <property type="match status" value="1"/>
</dbReference>
<accession>A0AAD8M935</accession>
<feature type="compositionally biased region" description="Polar residues" evidence="1">
    <location>
        <begin position="88"/>
        <end position="99"/>
    </location>
</feature>
<feature type="compositionally biased region" description="Basic and acidic residues" evidence="1">
    <location>
        <begin position="1"/>
        <end position="10"/>
    </location>
</feature>
<feature type="region of interest" description="Disordered" evidence="1">
    <location>
        <begin position="88"/>
        <end position="128"/>
    </location>
</feature>
<dbReference type="AlphaFoldDB" id="A0AAD8M935"/>
<feature type="compositionally biased region" description="Basic residues" evidence="1">
    <location>
        <begin position="44"/>
        <end position="58"/>
    </location>
</feature>
<name>A0AAD8M935_9APIA</name>
<protein>
    <submittedName>
        <fullName evidence="2">Plastid hexose transporter</fullName>
    </submittedName>
</protein>
<evidence type="ECO:0000313" key="2">
    <source>
        <dbReference type="EMBL" id="KAK1363618.1"/>
    </source>
</evidence>
<feature type="compositionally biased region" description="Basic and acidic residues" evidence="1">
    <location>
        <begin position="114"/>
        <end position="128"/>
    </location>
</feature>
<dbReference type="PANTHER" id="PTHR14386:SF2">
    <property type="entry name" value="PROTEIN FAM204A"/>
    <property type="match status" value="1"/>
</dbReference>
<keyword evidence="3" id="KW-1185">Reference proteome</keyword>
<proteinExistence type="predicted"/>
<reference evidence="2" key="1">
    <citation type="submission" date="2023-02" db="EMBL/GenBank/DDBJ databases">
        <title>Genome of toxic invasive species Heracleum sosnowskyi carries increased number of genes despite the absence of recent whole-genome duplications.</title>
        <authorList>
            <person name="Schelkunov M."/>
            <person name="Shtratnikova V."/>
            <person name="Makarenko M."/>
            <person name="Klepikova A."/>
            <person name="Omelchenko D."/>
            <person name="Novikova G."/>
            <person name="Obukhova E."/>
            <person name="Bogdanov V."/>
            <person name="Penin A."/>
            <person name="Logacheva M."/>
        </authorList>
    </citation>
    <scope>NUCLEOTIDE SEQUENCE</scope>
    <source>
        <strain evidence="2">Hsosn_3</strain>
        <tissue evidence="2">Leaf</tissue>
    </source>
</reference>
<evidence type="ECO:0000313" key="3">
    <source>
        <dbReference type="Proteomes" id="UP001237642"/>
    </source>
</evidence>
<feature type="region of interest" description="Disordered" evidence="1">
    <location>
        <begin position="1"/>
        <end position="27"/>
    </location>
</feature>
<dbReference type="EMBL" id="JAUIZM010000009">
    <property type="protein sequence ID" value="KAK1363618.1"/>
    <property type="molecule type" value="Genomic_DNA"/>
</dbReference>
<dbReference type="InterPro" id="IPR037690">
    <property type="entry name" value="FAM204A"/>
</dbReference>
<feature type="region of interest" description="Disordered" evidence="1">
    <location>
        <begin position="44"/>
        <end position="67"/>
    </location>
</feature>
<dbReference type="Proteomes" id="UP001237642">
    <property type="component" value="Unassembled WGS sequence"/>
</dbReference>
<reference evidence="2" key="2">
    <citation type="submission" date="2023-05" db="EMBL/GenBank/DDBJ databases">
        <authorList>
            <person name="Schelkunov M.I."/>
        </authorList>
    </citation>
    <scope>NUCLEOTIDE SEQUENCE</scope>
    <source>
        <strain evidence="2">Hsosn_3</strain>
        <tissue evidence="2">Leaf</tissue>
    </source>
</reference>
<gene>
    <name evidence="2" type="ORF">POM88_039179</name>
</gene>
<comment type="caution">
    <text evidence="2">The sequence shown here is derived from an EMBL/GenBank/DDBJ whole genome shotgun (WGS) entry which is preliminary data.</text>
</comment>
<evidence type="ECO:0000256" key="1">
    <source>
        <dbReference type="SAM" id="MobiDB-lite"/>
    </source>
</evidence>
<organism evidence="2 3">
    <name type="scientific">Heracleum sosnowskyi</name>
    <dbReference type="NCBI Taxonomy" id="360622"/>
    <lineage>
        <taxon>Eukaryota</taxon>
        <taxon>Viridiplantae</taxon>
        <taxon>Streptophyta</taxon>
        <taxon>Embryophyta</taxon>
        <taxon>Tracheophyta</taxon>
        <taxon>Spermatophyta</taxon>
        <taxon>Magnoliopsida</taxon>
        <taxon>eudicotyledons</taxon>
        <taxon>Gunneridae</taxon>
        <taxon>Pentapetalae</taxon>
        <taxon>asterids</taxon>
        <taxon>campanulids</taxon>
        <taxon>Apiales</taxon>
        <taxon>Apiaceae</taxon>
        <taxon>Apioideae</taxon>
        <taxon>apioid superclade</taxon>
        <taxon>Tordylieae</taxon>
        <taxon>Tordyliinae</taxon>
        <taxon>Heracleum</taxon>
    </lineage>
</organism>